<feature type="domain" description="Tubulin polyglutamylase complex subunit 1-like C-terminal" evidence="1">
    <location>
        <begin position="66"/>
        <end position="255"/>
    </location>
</feature>
<reference evidence="2 3" key="1">
    <citation type="submission" date="2024-04" db="EMBL/GenBank/DDBJ databases">
        <authorList>
            <consortium name="Genoscope - CEA"/>
            <person name="William W."/>
        </authorList>
    </citation>
    <scope>NUCLEOTIDE SEQUENCE [LARGE SCALE GENOMIC DNA]</scope>
</reference>
<evidence type="ECO:0000259" key="1">
    <source>
        <dbReference type="Pfam" id="PF24480"/>
    </source>
</evidence>
<keyword evidence="3" id="KW-1185">Reference proteome</keyword>
<proteinExistence type="predicted"/>
<dbReference type="CDD" id="cd22960">
    <property type="entry name" value="DD_TPGS1"/>
    <property type="match status" value="1"/>
</dbReference>
<name>A0AAV2IQT3_LYMST</name>
<dbReference type="InterPro" id="IPR057632">
    <property type="entry name" value="TPGS1_C"/>
</dbReference>
<sequence>MADRRKPTGNSIQESSQETERQFMDKYNVNGMLKDVLTKLIANRPDDPIRFIANYFEAIALDDQPEDIVNRALQVLSLTHYSRPVFETNVISAFDILSKFKISKKLHGVNGVVHTQLLKALCKNMPPAVQVKLFKKIECSEHEAVPFTIFRSTIFTCCVLTDFISMAGNLFFTLDVQKTGNADKNLCTSTLDQLKTALSSSKKDVKRIMESSYNLGPDNLYKVLDKAMSKNASQSGLYNHDEFIMDACEIFLSKVSLFLKRAF</sequence>
<dbReference type="AlphaFoldDB" id="A0AAV2IQT3"/>
<dbReference type="GO" id="GO:0008017">
    <property type="term" value="F:microtubule binding"/>
    <property type="evidence" value="ECO:0007669"/>
    <property type="project" value="TreeGrafter"/>
</dbReference>
<dbReference type="Pfam" id="PF24480">
    <property type="entry name" value="TPGS1_C"/>
    <property type="match status" value="1"/>
</dbReference>
<dbReference type="EMBL" id="CAXITT010001493">
    <property type="protein sequence ID" value="CAL1548621.1"/>
    <property type="molecule type" value="Genomic_DNA"/>
</dbReference>
<dbReference type="PANTHER" id="PTHR31932:SF2">
    <property type="entry name" value="TUBULIN POLYGLUTAMYLASE COMPLEX SUBUNIT 1"/>
    <property type="match status" value="1"/>
</dbReference>
<dbReference type="InterPro" id="IPR047502">
    <property type="entry name" value="DD_TPGS1"/>
</dbReference>
<dbReference type="Gene3D" id="1.20.890.10">
    <property type="entry name" value="cAMP-dependent protein kinase regulatory subunit, dimerization-anchoring domain"/>
    <property type="match status" value="1"/>
</dbReference>
<dbReference type="PANTHER" id="PTHR31932">
    <property type="entry name" value="TUBULIN POLYGLUTAMYLASE COMPLEX SUBUNIT 1"/>
    <property type="match status" value="1"/>
</dbReference>
<gene>
    <name evidence="2" type="ORF">GSLYS_00021938001</name>
</gene>
<organism evidence="2 3">
    <name type="scientific">Lymnaea stagnalis</name>
    <name type="common">Great pond snail</name>
    <name type="synonym">Helix stagnalis</name>
    <dbReference type="NCBI Taxonomy" id="6523"/>
    <lineage>
        <taxon>Eukaryota</taxon>
        <taxon>Metazoa</taxon>
        <taxon>Spiralia</taxon>
        <taxon>Lophotrochozoa</taxon>
        <taxon>Mollusca</taxon>
        <taxon>Gastropoda</taxon>
        <taxon>Heterobranchia</taxon>
        <taxon>Euthyneura</taxon>
        <taxon>Panpulmonata</taxon>
        <taxon>Hygrophila</taxon>
        <taxon>Lymnaeoidea</taxon>
        <taxon>Lymnaeidae</taxon>
        <taxon>Lymnaea</taxon>
    </lineage>
</organism>
<dbReference type="SUPFAM" id="SSF47391">
    <property type="entry name" value="Dimerization-anchoring domain of cAMP-dependent PK regulatory subunit"/>
    <property type="match status" value="1"/>
</dbReference>
<comment type="caution">
    <text evidence="2">The sequence shown here is derived from an EMBL/GenBank/DDBJ whole genome shotgun (WGS) entry which is preliminary data.</text>
</comment>
<evidence type="ECO:0000313" key="2">
    <source>
        <dbReference type="EMBL" id="CAL1548621.1"/>
    </source>
</evidence>
<evidence type="ECO:0000313" key="3">
    <source>
        <dbReference type="Proteomes" id="UP001497497"/>
    </source>
</evidence>
<accession>A0AAV2IQT3</accession>
<dbReference type="InterPro" id="IPR039235">
    <property type="entry name" value="TPGS1"/>
</dbReference>
<protein>
    <recommendedName>
        <fullName evidence="1">Tubulin polyglutamylase complex subunit 1-like C-terminal domain-containing protein</fullName>
    </recommendedName>
</protein>
<dbReference type="Proteomes" id="UP001497497">
    <property type="component" value="Unassembled WGS sequence"/>
</dbReference>